<keyword evidence="1" id="KW-1133">Transmembrane helix</keyword>
<dbReference type="AlphaFoldDB" id="A0A7C1FME5"/>
<reference evidence="2" key="1">
    <citation type="journal article" date="2020" name="mSystems">
        <title>Genome- and Community-Level Interaction Insights into Carbon Utilization and Element Cycling Functions of Hydrothermarchaeota in Hydrothermal Sediment.</title>
        <authorList>
            <person name="Zhou Z."/>
            <person name="Liu Y."/>
            <person name="Xu W."/>
            <person name="Pan J."/>
            <person name="Luo Z.H."/>
            <person name="Li M."/>
        </authorList>
    </citation>
    <scope>NUCLEOTIDE SEQUENCE [LARGE SCALE GENOMIC DNA]</scope>
    <source>
        <strain evidence="2">SpSt-289</strain>
    </source>
</reference>
<evidence type="ECO:0000313" key="2">
    <source>
        <dbReference type="EMBL" id="HDX32573.1"/>
    </source>
</evidence>
<keyword evidence="1" id="KW-0472">Membrane</keyword>
<dbReference type="SUPFAM" id="SSF63393">
    <property type="entry name" value="RNA polymerase subunits"/>
    <property type="match status" value="1"/>
</dbReference>
<dbReference type="EMBL" id="DSMG01000144">
    <property type="protein sequence ID" value="HDX32573.1"/>
    <property type="molecule type" value="Genomic_DNA"/>
</dbReference>
<dbReference type="Gene3D" id="2.20.28.30">
    <property type="entry name" value="RNA polymerase ii, chain L"/>
    <property type="match status" value="1"/>
</dbReference>
<sequence length="231" mass="24323">MAADSAEAVHSVVAAAVVAAAVSGRDCAFRFTPRNSHRVSANQAGRKRGIMVGGGKIVGLALMIGSMVLLLAFGGWLLTAFSTDETTSGGAILGLVLALIVIAPIFGIGAYLFRKGSQEAKEFAQVAKEKQILNAVLTRGQVTVTELIAELQLPREEIEKMIQDLVGKQLFSGAINWDRGILYSVESQKLTGDHKCPNCGGDVQFAGKGLIVCPYCGSQVFLTKRAAAQTA</sequence>
<protein>
    <recommendedName>
        <fullName evidence="3">PCI domain-containing protein</fullName>
    </recommendedName>
</protein>
<dbReference type="InterPro" id="IPR029040">
    <property type="entry name" value="RPABC4/Spt4"/>
</dbReference>
<name>A0A7C1FME5_9CHLR</name>
<organism evidence="2">
    <name type="scientific">Caldilinea aerophila</name>
    <dbReference type="NCBI Taxonomy" id="133453"/>
    <lineage>
        <taxon>Bacteria</taxon>
        <taxon>Bacillati</taxon>
        <taxon>Chloroflexota</taxon>
        <taxon>Caldilineae</taxon>
        <taxon>Caldilineales</taxon>
        <taxon>Caldilineaceae</taxon>
        <taxon>Caldilinea</taxon>
    </lineage>
</organism>
<accession>A0A7C1FME5</accession>
<evidence type="ECO:0008006" key="3">
    <source>
        <dbReference type="Google" id="ProtNLM"/>
    </source>
</evidence>
<gene>
    <name evidence="2" type="ORF">ENQ20_13965</name>
</gene>
<feature type="transmembrane region" description="Helical" evidence="1">
    <location>
        <begin position="57"/>
        <end position="78"/>
    </location>
</feature>
<evidence type="ECO:0000256" key="1">
    <source>
        <dbReference type="SAM" id="Phobius"/>
    </source>
</evidence>
<feature type="transmembrane region" description="Helical" evidence="1">
    <location>
        <begin position="90"/>
        <end position="113"/>
    </location>
</feature>
<proteinExistence type="predicted"/>
<keyword evidence="1" id="KW-0812">Transmembrane</keyword>
<comment type="caution">
    <text evidence="2">The sequence shown here is derived from an EMBL/GenBank/DDBJ whole genome shotgun (WGS) entry which is preliminary data.</text>
</comment>